<keyword evidence="6" id="KW-0539">Nucleus</keyword>
<dbReference type="PANTHER" id="PTHR16515:SF49">
    <property type="entry name" value="GASTRULA ZINC FINGER PROTEIN XLCGF49.1-LIKE-RELATED"/>
    <property type="match status" value="1"/>
</dbReference>
<dbReference type="PANTHER" id="PTHR16515">
    <property type="entry name" value="PR DOMAIN ZINC FINGER PROTEIN"/>
    <property type="match status" value="1"/>
</dbReference>
<feature type="domain" description="C2H2-type" evidence="8">
    <location>
        <begin position="349"/>
        <end position="372"/>
    </location>
</feature>
<feature type="compositionally biased region" description="Acidic residues" evidence="7">
    <location>
        <begin position="170"/>
        <end position="180"/>
    </location>
</feature>
<accession>A0AA36DD78</accession>
<feature type="domain" description="C2H2-type" evidence="8">
    <location>
        <begin position="245"/>
        <end position="268"/>
    </location>
</feature>
<keyword evidence="3" id="KW-0677">Repeat</keyword>
<organism evidence="9 10">
    <name type="scientific">Mesorhabditis spiculigera</name>
    <dbReference type="NCBI Taxonomy" id="96644"/>
    <lineage>
        <taxon>Eukaryota</taxon>
        <taxon>Metazoa</taxon>
        <taxon>Ecdysozoa</taxon>
        <taxon>Nematoda</taxon>
        <taxon>Chromadorea</taxon>
        <taxon>Rhabditida</taxon>
        <taxon>Rhabditina</taxon>
        <taxon>Rhabditomorpha</taxon>
        <taxon>Rhabditoidea</taxon>
        <taxon>Rhabditidae</taxon>
        <taxon>Mesorhabditinae</taxon>
        <taxon>Mesorhabditis</taxon>
    </lineage>
</organism>
<evidence type="ECO:0000313" key="10">
    <source>
        <dbReference type="Proteomes" id="UP001177023"/>
    </source>
</evidence>
<evidence type="ECO:0000256" key="1">
    <source>
        <dbReference type="ARBA" id="ARBA00004123"/>
    </source>
</evidence>
<dbReference type="SMART" id="SM00355">
    <property type="entry name" value="ZnF_C2H2"/>
    <property type="match status" value="4"/>
</dbReference>
<comment type="subcellular location">
    <subcellularLocation>
        <location evidence="1">Nucleus</location>
    </subcellularLocation>
</comment>
<feature type="non-terminal residue" evidence="9">
    <location>
        <position position="1"/>
    </location>
</feature>
<dbReference type="GO" id="GO:0008270">
    <property type="term" value="F:zinc ion binding"/>
    <property type="evidence" value="ECO:0007669"/>
    <property type="project" value="UniProtKB-KW"/>
</dbReference>
<reference evidence="9" key="1">
    <citation type="submission" date="2023-06" db="EMBL/GenBank/DDBJ databases">
        <authorList>
            <person name="Delattre M."/>
        </authorList>
    </citation>
    <scope>NUCLEOTIDE SEQUENCE</scope>
    <source>
        <strain evidence="9">AF72</strain>
    </source>
</reference>
<proteinExistence type="predicted"/>
<dbReference type="InterPro" id="IPR013087">
    <property type="entry name" value="Znf_C2H2_type"/>
</dbReference>
<dbReference type="GO" id="GO:0010468">
    <property type="term" value="P:regulation of gene expression"/>
    <property type="evidence" value="ECO:0007669"/>
    <property type="project" value="TreeGrafter"/>
</dbReference>
<feature type="domain" description="C2H2-type" evidence="8">
    <location>
        <begin position="323"/>
        <end position="346"/>
    </location>
</feature>
<keyword evidence="4" id="KW-0863">Zinc-finger</keyword>
<gene>
    <name evidence="9" type="ORF">MSPICULIGERA_LOCUS23599</name>
</gene>
<evidence type="ECO:0000259" key="8">
    <source>
        <dbReference type="SMART" id="SM00355"/>
    </source>
</evidence>
<evidence type="ECO:0000256" key="6">
    <source>
        <dbReference type="ARBA" id="ARBA00023242"/>
    </source>
</evidence>
<keyword evidence="10" id="KW-1185">Reference proteome</keyword>
<evidence type="ECO:0000256" key="2">
    <source>
        <dbReference type="ARBA" id="ARBA00022723"/>
    </source>
</evidence>
<dbReference type="EMBL" id="CATQJA010002706">
    <property type="protein sequence ID" value="CAJ0585585.1"/>
    <property type="molecule type" value="Genomic_DNA"/>
</dbReference>
<sequence>MDEASLLAWMRINGAAQQPQVNMPSSLFLPPPQQQLYANMVYQLFLQQQLQMQQQQKIFQRQFTMPQPVIPECVPTPSTSSYRAMLIKEEPQSPPPHQHAAPIEPIIAVPKPIKIQDTVKEEPISPVFRRTIELLLTPDATPSPALAAQKLEETRHSSSPTSESTRQSREEEDEDEQLFIDVEDLEDKESGKNKRKAHIEFYRKVKQFRNRPDKTLQCATCEEEIVNNDASITEHVQTHAKTMSFRCQICGAEATNRTQMYTHMNEKHPKKPTAFSDRRDMLKLSGLISECFPKTQPKVVKSSLVTYIDQVVGSLAQKKITELTCQICQKKVPGQRSALMKHMQLHPAYRCKLCKYTSSTTGEQEDHSRLFHKITDPKLQQHYNLCTALDVVTKNFQRCFGDLAAV</sequence>
<feature type="domain" description="C2H2-type" evidence="8">
    <location>
        <begin position="216"/>
        <end position="239"/>
    </location>
</feature>
<comment type="caution">
    <text evidence="9">The sequence shown here is derived from an EMBL/GenBank/DDBJ whole genome shotgun (WGS) entry which is preliminary data.</text>
</comment>
<dbReference type="Gene3D" id="3.30.160.60">
    <property type="entry name" value="Classic Zinc Finger"/>
    <property type="match status" value="1"/>
</dbReference>
<protein>
    <recommendedName>
        <fullName evidence="8">C2H2-type domain-containing protein</fullName>
    </recommendedName>
</protein>
<evidence type="ECO:0000256" key="5">
    <source>
        <dbReference type="ARBA" id="ARBA00022833"/>
    </source>
</evidence>
<evidence type="ECO:0000256" key="7">
    <source>
        <dbReference type="SAM" id="MobiDB-lite"/>
    </source>
</evidence>
<evidence type="ECO:0000256" key="3">
    <source>
        <dbReference type="ARBA" id="ARBA00022737"/>
    </source>
</evidence>
<name>A0AA36DD78_9BILA</name>
<dbReference type="Proteomes" id="UP001177023">
    <property type="component" value="Unassembled WGS sequence"/>
</dbReference>
<evidence type="ECO:0000256" key="4">
    <source>
        <dbReference type="ARBA" id="ARBA00022771"/>
    </source>
</evidence>
<dbReference type="AlphaFoldDB" id="A0AA36DD78"/>
<feature type="region of interest" description="Disordered" evidence="7">
    <location>
        <begin position="150"/>
        <end position="180"/>
    </location>
</feature>
<dbReference type="InterPro" id="IPR050331">
    <property type="entry name" value="Zinc_finger"/>
</dbReference>
<evidence type="ECO:0000313" key="9">
    <source>
        <dbReference type="EMBL" id="CAJ0585585.1"/>
    </source>
</evidence>
<keyword evidence="5" id="KW-0862">Zinc</keyword>
<keyword evidence="2" id="KW-0479">Metal-binding</keyword>
<dbReference type="GO" id="GO:0005634">
    <property type="term" value="C:nucleus"/>
    <property type="evidence" value="ECO:0007669"/>
    <property type="project" value="UniProtKB-SubCell"/>
</dbReference>